<organism evidence="1">
    <name type="scientific">marine sediment metagenome</name>
    <dbReference type="NCBI Taxonomy" id="412755"/>
    <lineage>
        <taxon>unclassified sequences</taxon>
        <taxon>metagenomes</taxon>
        <taxon>ecological metagenomes</taxon>
    </lineage>
</organism>
<protein>
    <submittedName>
        <fullName evidence="1">Uncharacterized protein</fullName>
    </submittedName>
</protein>
<proteinExistence type="predicted"/>
<dbReference type="AlphaFoldDB" id="X0RXG9"/>
<dbReference type="EMBL" id="BARS01005004">
    <property type="protein sequence ID" value="GAF67716.1"/>
    <property type="molecule type" value="Genomic_DNA"/>
</dbReference>
<name>X0RXG9_9ZZZZ</name>
<sequence>MACVKKIRANPQQFDAETFANAQIVPAVIIEGVSLRRARDLVLDESGRANFLRFEVVQETVRRFYDGFTYQVVAKLMAHMLYRALLSNGEAKYHAVQRIMDGKERQNKQVKDLRNHLDQHLFTAFLLGNAVFEQVVLYFKYKVDKIEAGENDPQLLFDAKLGVLKELRALYTSNSDDFGPITEIGWAENGAYVIGGNDAVNARLIAEMEGFRNGTSVGDEDKVTLPTKKERESLSGMLRSDACKSLADYFNGMPDDQRIRLDEVTYFSEQRDKVLSELLPTMHPATQEVINAVKSERNMERYAQTWKDLDALIAMATANEAIETDEAIEEENSAS</sequence>
<accession>X0RXG9</accession>
<comment type="caution">
    <text evidence="1">The sequence shown here is derived from an EMBL/GenBank/DDBJ whole genome shotgun (WGS) entry which is preliminary data.</text>
</comment>
<evidence type="ECO:0000313" key="1">
    <source>
        <dbReference type="EMBL" id="GAF67716.1"/>
    </source>
</evidence>
<reference evidence="1" key="1">
    <citation type="journal article" date="2014" name="Front. Microbiol.">
        <title>High frequency of phylogenetically diverse reductive dehalogenase-homologous genes in deep subseafloor sedimentary metagenomes.</title>
        <authorList>
            <person name="Kawai M."/>
            <person name="Futagami T."/>
            <person name="Toyoda A."/>
            <person name="Takaki Y."/>
            <person name="Nishi S."/>
            <person name="Hori S."/>
            <person name="Arai W."/>
            <person name="Tsubouchi T."/>
            <person name="Morono Y."/>
            <person name="Uchiyama I."/>
            <person name="Ito T."/>
            <person name="Fujiyama A."/>
            <person name="Inagaki F."/>
            <person name="Takami H."/>
        </authorList>
    </citation>
    <scope>NUCLEOTIDE SEQUENCE</scope>
    <source>
        <strain evidence="1">Expedition CK06-06</strain>
    </source>
</reference>
<gene>
    <name evidence="1" type="ORF">S01H1_09790</name>
</gene>